<reference evidence="3" key="1">
    <citation type="submission" date="2018-11" db="EMBL/GenBank/DDBJ databases">
        <authorList>
            <consortium name="Pathogen Informatics"/>
        </authorList>
    </citation>
    <scope>NUCLEOTIDE SEQUENCE</scope>
</reference>
<gene>
    <name evidence="3" type="ORF">PXEA_LOCUS30737</name>
</gene>
<feature type="transmembrane region" description="Helical" evidence="2">
    <location>
        <begin position="134"/>
        <end position="153"/>
    </location>
</feature>
<proteinExistence type="predicted"/>
<evidence type="ECO:0000313" key="4">
    <source>
        <dbReference type="Proteomes" id="UP000784294"/>
    </source>
</evidence>
<keyword evidence="2" id="KW-0812">Transmembrane</keyword>
<feature type="region of interest" description="Disordered" evidence="1">
    <location>
        <begin position="166"/>
        <end position="185"/>
    </location>
</feature>
<evidence type="ECO:0000313" key="3">
    <source>
        <dbReference type="EMBL" id="VEL37297.1"/>
    </source>
</evidence>
<keyword evidence="2" id="KW-0472">Membrane</keyword>
<dbReference type="AlphaFoldDB" id="A0A448XIC6"/>
<dbReference type="Gene3D" id="1.10.287.770">
    <property type="entry name" value="YojJ-like"/>
    <property type="match status" value="1"/>
</dbReference>
<protein>
    <submittedName>
        <fullName evidence="3">Uncharacterized protein</fullName>
    </submittedName>
</protein>
<name>A0A448XIC6_9PLAT</name>
<dbReference type="Proteomes" id="UP000784294">
    <property type="component" value="Unassembled WGS sequence"/>
</dbReference>
<evidence type="ECO:0000256" key="1">
    <source>
        <dbReference type="SAM" id="MobiDB-lite"/>
    </source>
</evidence>
<sequence length="295" mass="32651">MCLSLQITCQWRSACDQYHTTCSCACPLDVLLRHQRRLSVAPSAHSTSSTSSSSPVETLPLICPDHCRFDPPPATTGPSVCPMACSGRIFKIINDMDFDGPSPRAIQLTLVQPEIVEVMTEEELYTLAKLFGEIGGLSSFFFGFSSIFFFELIELMSRFRCFRHRSKSAPAPGNRLGSSVPRVDDNLHHSNRSSGPVWLPLRLCKASDCSSPSEPSSPDHQLAKQIVIQRPRCLPSNHDSPILVHRGLKTEAGRERRFGVALLTVLLYAGDVFRVPLEIGCYDTERSMGRVNAVE</sequence>
<accession>A0A448XIC6</accession>
<keyword evidence="4" id="KW-1185">Reference proteome</keyword>
<evidence type="ECO:0000256" key="2">
    <source>
        <dbReference type="SAM" id="Phobius"/>
    </source>
</evidence>
<comment type="caution">
    <text evidence="3">The sequence shown here is derived from an EMBL/GenBank/DDBJ whole genome shotgun (WGS) entry which is preliminary data.</text>
</comment>
<organism evidence="3 4">
    <name type="scientific">Protopolystoma xenopodis</name>
    <dbReference type="NCBI Taxonomy" id="117903"/>
    <lineage>
        <taxon>Eukaryota</taxon>
        <taxon>Metazoa</taxon>
        <taxon>Spiralia</taxon>
        <taxon>Lophotrochozoa</taxon>
        <taxon>Platyhelminthes</taxon>
        <taxon>Monogenea</taxon>
        <taxon>Polyopisthocotylea</taxon>
        <taxon>Polystomatidea</taxon>
        <taxon>Polystomatidae</taxon>
        <taxon>Protopolystoma</taxon>
    </lineage>
</organism>
<keyword evidence="2" id="KW-1133">Transmembrane helix</keyword>
<dbReference type="EMBL" id="CAAALY010254554">
    <property type="protein sequence ID" value="VEL37297.1"/>
    <property type="molecule type" value="Genomic_DNA"/>
</dbReference>